<protein>
    <submittedName>
        <fullName evidence="4">SDR family oxidoreductase</fullName>
        <ecNumber evidence="4">1.1.-.-</ecNumber>
    </submittedName>
</protein>
<dbReference type="EMBL" id="JBDKWZ010000005">
    <property type="protein sequence ID" value="MEN7548228.1"/>
    <property type="molecule type" value="Genomic_DNA"/>
</dbReference>
<dbReference type="InterPro" id="IPR051911">
    <property type="entry name" value="SDR_oxidoreductase"/>
</dbReference>
<name>A0AAW9S2Y3_9BACT</name>
<dbReference type="AlphaFoldDB" id="A0AAW9S2Y3"/>
<dbReference type="InterPro" id="IPR020904">
    <property type="entry name" value="Sc_DH/Rdtase_CS"/>
</dbReference>
<dbReference type="RefSeq" id="WP_346821008.1">
    <property type="nucleotide sequence ID" value="NZ_JBDKWZ010000005.1"/>
</dbReference>
<dbReference type="Gene3D" id="3.40.50.720">
    <property type="entry name" value="NAD(P)-binding Rossmann-like Domain"/>
    <property type="match status" value="1"/>
</dbReference>
<sequence length="271" mass="30044">MSDNKVVFITGASSGIGRSIAMYLHQKGLKVYGTTRKTPQPGQEVFPLVQMDVNNEASVHTAIQKVIEKEGRLDVLINNAGLGIAGALEDTPIEKVEQVFDTNVYGILRTCQTVLPYMRQQHSGLIINISSIAAQMGLPFRGIYSASKAAVEALTETLSMEVKPFGIQICSIQPGDFNTNINQNRVVAESPENSPYKTQFEKIHQQIHKEVQHAGDPQQVAKQAYQIIQSRQPQLTYMVGKPLQKLSTQVKKLVSGRLFEKILLKHYGLNK</sequence>
<dbReference type="SUPFAM" id="SSF51735">
    <property type="entry name" value="NAD(P)-binding Rossmann-fold domains"/>
    <property type="match status" value="1"/>
</dbReference>
<reference evidence="4 5" key="1">
    <citation type="submission" date="2024-04" db="EMBL/GenBank/DDBJ databases">
        <title>Novel genus in family Flammeovirgaceae.</title>
        <authorList>
            <person name="Nguyen T.H."/>
            <person name="Vuong T.Q."/>
            <person name="Le H."/>
            <person name="Kim S.-G."/>
        </authorList>
    </citation>
    <scope>NUCLEOTIDE SEQUENCE [LARGE SCALE GENOMIC DNA]</scope>
    <source>
        <strain evidence="4 5">JCM 23209</strain>
    </source>
</reference>
<evidence type="ECO:0000313" key="5">
    <source>
        <dbReference type="Proteomes" id="UP001403385"/>
    </source>
</evidence>
<dbReference type="CDD" id="cd05374">
    <property type="entry name" value="17beta-HSD-like_SDR_c"/>
    <property type="match status" value="1"/>
</dbReference>
<dbReference type="PROSITE" id="PS00061">
    <property type="entry name" value="ADH_SHORT"/>
    <property type="match status" value="1"/>
</dbReference>
<organism evidence="4 5">
    <name type="scientific">Rapidithrix thailandica</name>
    <dbReference type="NCBI Taxonomy" id="413964"/>
    <lineage>
        <taxon>Bacteria</taxon>
        <taxon>Pseudomonadati</taxon>
        <taxon>Bacteroidota</taxon>
        <taxon>Cytophagia</taxon>
        <taxon>Cytophagales</taxon>
        <taxon>Flammeovirgaceae</taxon>
        <taxon>Rapidithrix</taxon>
    </lineage>
</organism>
<comment type="caution">
    <text evidence="4">The sequence shown here is derived from an EMBL/GenBank/DDBJ whole genome shotgun (WGS) entry which is preliminary data.</text>
</comment>
<dbReference type="InterPro" id="IPR036291">
    <property type="entry name" value="NAD(P)-bd_dom_sf"/>
</dbReference>
<dbReference type="PRINTS" id="PR00080">
    <property type="entry name" value="SDRFAMILY"/>
</dbReference>
<keyword evidence="5" id="KW-1185">Reference proteome</keyword>
<comment type="similarity">
    <text evidence="1 3">Belongs to the short-chain dehydrogenases/reductases (SDR) family.</text>
</comment>
<evidence type="ECO:0000313" key="4">
    <source>
        <dbReference type="EMBL" id="MEN7548228.1"/>
    </source>
</evidence>
<dbReference type="PRINTS" id="PR00081">
    <property type="entry name" value="GDHRDH"/>
</dbReference>
<dbReference type="Proteomes" id="UP001403385">
    <property type="component" value="Unassembled WGS sequence"/>
</dbReference>
<keyword evidence="2 4" id="KW-0560">Oxidoreductase</keyword>
<evidence type="ECO:0000256" key="3">
    <source>
        <dbReference type="RuleBase" id="RU000363"/>
    </source>
</evidence>
<dbReference type="Pfam" id="PF00106">
    <property type="entry name" value="adh_short"/>
    <property type="match status" value="1"/>
</dbReference>
<dbReference type="InterPro" id="IPR002347">
    <property type="entry name" value="SDR_fam"/>
</dbReference>
<evidence type="ECO:0000256" key="2">
    <source>
        <dbReference type="ARBA" id="ARBA00023002"/>
    </source>
</evidence>
<evidence type="ECO:0000256" key="1">
    <source>
        <dbReference type="ARBA" id="ARBA00006484"/>
    </source>
</evidence>
<proteinExistence type="inferred from homology"/>
<accession>A0AAW9S2Y3</accession>
<dbReference type="PANTHER" id="PTHR43976:SF16">
    <property type="entry name" value="SHORT-CHAIN DEHYDROGENASE_REDUCTASE FAMILY PROTEIN"/>
    <property type="match status" value="1"/>
</dbReference>
<dbReference type="GO" id="GO:0016491">
    <property type="term" value="F:oxidoreductase activity"/>
    <property type="evidence" value="ECO:0007669"/>
    <property type="project" value="UniProtKB-KW"/>
</dbReference>
<gene>
    <name evidence="4" type="ORF">AAG747_09925</name>
</gene>
<dbReference type="PANTHER" id="PTHR43976">
    <property type="entry name" value="SHORT CHAIN DEHYDROGENASE"/>
    <property type="match status" value="1"/>
</dbReference>
<dbReference type="EC" id="1.1.-.-" evidence="4"/>